<dbReference type="SMART" id="SM00095">
    <property type="entry name" value="TR_THY"/>
    <property type="match status" value="1"/>
</dbReference>
<evidence type="ECO:0000256" key="3">
    <source>
        <dbReference type="ARBA" id="ARBA00009850"/>
    </source>
</evidence>
<comment type="catalytic activity">
    <reaction evidence="1 7">
        <text>5-hydroxyisourate + H2O = 5-hydroxy-2-oxo-4-ureido-2,5-dihydro-1H-imidazole-5-carboxylate + H(+)</text>
        <dbReference type="Rhea" id="RHEA:23736"/>
        <dbReference type="ChEBI" id="CHEBI:15377"/>
        <dbReference type="ChEBI" id="CHEBI:15378"/>
        <dbReference type="ChEBI" id="CHEBI:18072"/>
        <dbReference type="ChEBI" id="CHEBI:58639"/>
        <dbReference type="EC" id="3.5.2.17"/>
    </reaction>
</comment>
<dbReference type="PANTHER" id="PTHR10395">
    <property type="entry name" value="URICASE AND TRANSTHYRETIN-RELATED"/>
    <property type="match status" value="1"/>
</dbReference>
<dbReference type="PANTHER" id="PTHR10395:SF7">
    <property type="entry name" value="5-HYDROXYISOURATE HYDROLASE"/>
    <property type="match status" value="1"/>
</dbReference>
<evidence type="ECO:0000256" key="7">
    <source>
        <dbReference type="RuleBase" id="RU361270"/>
    </source>
</evidence>
<dbReference type="GO" id="GO:0006144">
    <property type="term" value="P:purine nucleobase metabolic process"/>
    <property type="evidence" value="ECO:0007669"/>
    <property type="project" value="UniProtKB-KW"/>
</dbReference>
<evidence type="ECO:0000256" key="5">
    <source>
        <dbReference type="ARBA" id="ARBA00022631"/>
    </source>
</evidence>
<evidence type="ECO:0000256" key="1">
    <source>
        <dbReference type="ARBA" id="ARBA00001043"/>
    </source>
</evidence>
<reference evidence="9" key="1">
    <citation type="submission" date="2020-05" db="EMBL/GenBank/DDBJ databases">
        <title>Phylogenomic resolution of chytrid fungi.</title>
        <authorList>
            <person name="Stajich J.E."/>
            <person name="Amses K."/>
            <person name="Simmons R."/>
            <person name="Seto K."/>
            <person name="Myers J."/>
            <person name="Bonds A."/>
            <person name="Quandt C.A."/>
            <person name="Barry K."/>
            <person name="Liu P."/>
            <person name="Grigoriev I."/>
            <person name="Longcore J.E."/>
            <person name="James T.Y."/>
        </authorList>
    </citation>
    <scope>NUCLEOTIDE SEQUENCE</scope>
    <source>
        <strain evidence="9">JEL0379</strain>
    </source>
</reference>
<dbReference type="NCBIfam" id="TIGR02962">
    <property type="entry name" value="hdxy_isourate"/>
    <property type="match status" value="1"/>
</dbReference>
<dbReference type="GO" id="GO:0033971">
    <property type="term" value="F:hydroxyisourate hydrolase activity"/>
    <property type="evidence" value="ECO:0007669"/>
    <property type="project" value="UniProtKB-EC"/>
</dbReference>
<keyword evidence="5 7" id="KW-0659">Purine metabolism</keyword>
<evidence type="ECO:0000313" key="9">
    <source>
        <dbReference type="EMBL" id="KAJ3184263.1"/>
    </source>
</evidence>
<dbReference type="Proteomes" id="UP001212152">
    <property type="component" value="Unassembled WGS sequence"/>
</dbReference>
<proteinExistence type="inferred from homology"/>
<gene>
    <name evidence="9" type="ORF">HDU87_005110</name>
</gene>
<sequence length="131" mass="14261">MSHKSPITTHVLDTTHGIAAVGIAVRLEQLVSDPSATAIAPQDWKVLAHGLTNEDGRCTTLLPGTADSGPHVLTPGIYRMNFDVKPYFEKAGLSCFFPFAQVVFEIPNPPNAHYHIPLLLSPFSYSTYRGT</sequence>
<comment type="subunit">
    <text evidence="4 7">Homotetramer.</text>
</comment>
<organism evidence="9 10">
    <name type="scientific">Geranomyces variabilis</name>
    <dbReference type="NCBI Taxonomy" id="109894"/>
    <lineage>
        <taxon>Eukaryota</taxon>
        <taxon>Fungi</taxon>
        <taxon>Fungi incertae sedis</taxon>
        <taxon>Chytridiomycota</taxon>
        <taxon>Chytridiomycota incertae sedis</taxon>
        <taxon>Chytridiomycetes</taxon>
        <taxon>Spizellomycetales</taxon>
        <taxon>Powellomycetaceae</taxon>
        <taxon>Geranomyces</taxon>
    </lineage>
</organism>
<evidence type="ECO:0000256" key="4">
    <source>
        <dbReference type="ARBA" id="ARBA00011881"/>
    </source>
</evidence>
<evidence type="ECO:0000256" key="2">
    <source>
        <dbReference type="ARBA" id="ARBA00002704"/>
    </source>
</evidence>
<dbReference type="SUPFAM" id="SSF49472">
    <property type="entry name" value="Transthyretin (synonym: prealbumin)"/>
    <property type="match status" value="1"/>
</dbReference>
<dbReference type="InterPro" id="IPR023419">
    <property type="entry name" value="Transthyretin_CS"/>
</dbReference>
<dbReference type="EMBL" id="JADGJQ010000004">
    <property type="protein sequence ID" value="KAJ3184263.1"/>
    <property type="molecule type" value="Genomic_DNA"/>
</dbReference>
<comment type="caution">
    <text evidence="9">The sequence shown here is derived from an EMBL/GenBank/DDBJ whole genome shotgun (WGS) entry which is preliminary data.</text>
</comment>
<name>A0AAD5TQN0_9FUNG</name>
<dbReference type="InterPro" id="IPR023416">
    <property type="entry name" value="Transthyretin/HIU_hydrolase_d"/>
</dbReference>
<dbReference type="Pfam" id="PF00576">
    <property type="entry name" value="Transthyretin"/>
    <property type="match status" value="1"/>
</dbReference>
<keyword evidence="6 7" id="KW-0378">Hydrolase</keyword>
<dbReference type="EC" id="3.5.2.17" evidence="7"/>
<dbReference type="InterPro" id="IPR036817">
    <property type="entry name" value="Transthyretin/HIU_hydrolase_sf"/>
</dbReference>
<protein>
    <recommendedName>
        <fullName evidence="7">5-hydroxyisourate hydrolase</fullName>
        <shortName evidence="7">HIU hydrolase</shortName>
        <shortName evidence="7">HIUHase</shortName>
        <ecNumber evidence="7">3.5.2.17</ecNumber>
    </recommendedName>
</protein>
<comment type="function">
    <text evidence="2">Catalyzes the hydrolysis of 5-hydroxyisourate (HIU) to 2-oxo-4-hydroxy-4-carboxy-5-ureidoimidazoline (OHCU).</text>
</comment>
<evidence type="ECO:0000256" key="6">
    <source>
        <dbReference type="ARBA" id="ARBA00022801"/>
    </source>
</evidence>
<dbReference type="CDD" id="cd05822">
    <property type="entry name" value="TLP_HIUase"/>
    <property type="match status" value="1"/>
</dbReference>
<dbReference type="Gene3D" id="2.60.40.180">
    <property type="entry name" value="Transthyretin/hydroxyisourate hydrolase domain"/>
    <property type="match status" value="1"/>
</dbReference>
<accession>A0AAD5TQN0</accession>
<feature type="domain" description="Transthyretin/hydroxyisourate hydrolase" evidence="8">
    <location>
        <begin position="2"/>
        <end position="130"/>
    </location>
</feature>
<evidence type="ECO:0000313" key="10">
    <source>
        <dbReference type="Proteomes" id="UP001212152"/>
    </source>
</evidence>
<dbReference type="PROSITE" id="PS00769">
    <property type="entry name" value="TRANSTHYRETIN_2"/>
    <property type="match status" value="1"/>
</dbReference>
<dbReference type="AlphaFoldDB" id="A0AAD5TQN0"/>
<dbReference type="InterPro" id="IPR014306">
    <property type="entry name" value="Hydroxyisourate_hydrolase"/>
</dbReference>
<comment type="similarity">
    <text evidence="3 7">Belongs to the transthyretin family. 5-hydroxyisourate hydrolase subfamily.</text>
</comment>
<keyword evidence="10" id="KW-1185">Reference proteome</keyword>
<evidence type="ECO:0000259" key="8">
    <source>
        <dbReference type="SMART" id="SM00095"/>
    </source>
</evidence>